<accession>A0A5P8W0S5</accession>
<gene>
    <name evidence="1" type="ORF">GXM_03799</name>
</gene>
<evidence type="ECO:0000313" key="2">
    <source>
        <dbReference type="Proteomes" id="UP000326678"/>
    </source>
</evidence>
<organism evidence="1 2">
    <name type="scientific">Nostoc sphaeroides CCNUC1</name>
    <dbReference type="NCBI Taxonomy" id="2653204"/>
    <lineage>
        <taxon>Bacteria</taxon>
        <taxon>Bacillati</taxon>
        <taxon>Cyanobacteriota</taxon>
        <taxon>Cyanophyceae</taxon>
        <taxon>Nostocales</taxon>
        <taxon>Nostocaceae</taxon>
        <taxon>Nostoc</taxon>
    </lineage>
</organism>
<protein>
    <submittedName>
        <fullName evidence="1">Uncharacterized protein</fullName>
    </submittedName>
</protein>
<reference evidence="1 2" key="1">
    <citation type="submission" date="2019-10" db="EMBL/GenBank/DDBJ databases">
        <title>Genomic and transcriptomic insights into the perfect genentic adaptation of a filamentous nitrogen-fixing cyanobacterium to rice fields.</title>
        <authorList>
            <person name="Chen Z."/>
        </authorList>
    </citation>
    <scope>NUCLEOTIDE SEQUENCE [LARGE SCALE GENOMIC DNA]</scope>
    <source>
        <strain evidence="1">CCNUC1</strain>
    </source>
</reference>
<name>A0A5P8W0S5_9NOSO</name>
<keyword evidence="2" id="KW-1185">Reference proteome</keyword>
<sequence length="43" mass="4833">MGSEMRINSATVFVFSIDRLFPFGITDLSPKSKSLQTYDFGDI</sequence>
<dbReference type="KEGG" id="nsh:GXM_03799"/>
<evidence type="ECO:0000313" key="1">
    <source>
        <dbReference type="EMBL" id="QFS46318.1"/>
    </source>
</evidence>
<dbReference type="Proteomes" id="UP000326678">
    <property type="component" value="Chromosome Gxm1"/>
</dbReference>
<dbReference type="AlphaFoldDB" id="A0A5P8W0S5"/>
<proteinExistence type="predicted"/>
<dbReference type="EMBL" id="CP045226">
    <property type="protein sequence ID" value="QFS46318.1"/>
    <property type="molecule type" value="Genomic_DNA"/>
</dbReference>